<comment type="caution">
    <text evidence="1">The sequence shown here is derived from an EMBL/GenBank/DDBJ whole genome shotgun (WGS) entry which is preliminary data.</text>
</comment>
<dbReference type="EMBL" id="BAAAQD010000015">
    <property type="protein sequence ID" value="GAA1539430.1"/>
    <property type="molecule type" value="Genomic_DNA"/>
</dbReference>
<accession>A0ABN2BGZ5</accession>
<evidence type="ECO:0000313" key="2">
    <source>
        <dbReference type="Proteomes" id="UP001501470"/>
    </source>
</evidence>
<sequence>MEAIHPARPAPQAAFDSVILGGQSLLVRFETLRWKLPVTSMHGYGANLVRVPGTASVLSTLPGGKLYQCDAFTGSVRVGKAVSGDLRAVVFDGDSGHQDGAWALATFGLCRISLASLSRTSANLRKGLGTYQGRMVALSGDALGISGFLGRSMKLVSRVDGAVLKTVRMGAPALVYRLPDGRQRGWSLYHAVVSDLDVAAARCVARHSMAHGAAPALVGDEVVALCGVREDDARAPNVWDVKPTQLVAFDAYTLQPLRQAAIGADAVEVLGADSAGRIVVGRRGGVTVHRPDTFAVEGTYEHHAPLGDALLLGEHDSVVLRGPVTAGNGLTVVRWS</sequence>
<proteinExistence type="predicted"/>
<gene>
    <name evidence="1" type="ORF">GCM10009827_068380</name>
</gene>
<organism evidence="1 2">
    <name type="scientific">Dactylosporangium maewongense</name>
    <dbReference type="NCBI Taxonomy" id="634393"/>
    <lineage>
        <taxon>Bacteria</taxon>
        <taxon>Bacillati</taxon>
        <taxon>Actinomycetota</taxon>
        <taxon>Actinomycetes</taxon>
        <taxon>Micromonosporales</taxon>
        <taxon>Micromonosporaceae</taxon>
        <taxon>Dactylosporangium</taxon>
    </lineage>
</organism>
<evidence type="ECO:0000313" key="1">
    <source>
        <dbReference type="EMBL" id="GAA1539430.1"/>
    </source>
</evidence>
<protein>
    <submittedName>
        <fullName evidence="1">Uncharacterized protein</fullName>
    </submittedName>
</protein>
<name>A0ABN2BGZ5_9ACTN</name>
<keyword evidence="2" id="KW-1185">Reference proteome</keyword>
<dbReference type="Proteomes" id="UP001501470">
    <property type="component" value="Unassembled WGS sequence"/>
</dbReference>
<reference evidence="1 2" key="1">
    <citation type="journal article" date="2019" name="Int. J. Syst. Evol. Microbiol.">
        <title>The Global Catalogue of Microorganisms (GCM) 10K type strain sequencing project: providing services to taxonomists for standard genome sequencing and annotation.</title>
        <authorList>
            <consortium name="The Broad Institute Genomics Platform"/>
            <consortium name="The Broad Institute Genome Sequencing Center for Infectious Disease"/>
            <person name="Wu L."/>
            <person name="Ma J."/>
        </authorList>
    </citation>
    <scope>NUCLEOTIDE SEQUENCE [LARGE SCALE GENOMIC DNA]</scope>
    <source>
        <strain evidence="1 2">JCM 15933</strain>
    </source>
</reference>